<keyword evidence="2" id="KW-1185">Reference proteome</keyword>
<proteinExistence type="predicted"/>
<protein>
    <submittedName>
        <fullName evidence="1">Uncharacterized protein</fullName>
    </submittedName>
</protein>
<dbReference type="OrthoDB" id="3507946at2"/>
<comment type="caution">
    <text evidence="1">The sequence shown here is derived from an EMBL/GenBank/DDBJ whole genome shotgun (WGS) entry which is preliminary data.</text>
</comment>
<dbReference type="RefSeq" id="WP_058850097.1">
    <property type="nucleotide sequence ID" value="NZ_LOCL01000042.1"/>
</dbReference>
<dbReference type="Proteomes" id="UP000054804">
    <property type="component" value="Unassembled WGS sequence"/>
</dbReference>
<dbReference type="SUPFAM" id="SSF55729">
    <property type="entry name" value="Acyl-CoA N-acyltransferases (Nat)"/>
    <property type="match status" value="1"/>
</dbReference>
<evidence type="ECO:0000313" key="1">
    <source>
        <dbReference type="EMBL" id="KUF15865.1"/>
    </source>
</evidence>
<dbReference type="InterPro" id="IPR016181">
    <property type="entry name" value="Acyl_CoA_acyltransferase"/>
</dbReference>
<name>A0A0W7WZ72_9ACTN</name>
<sequence>MEIAEQDHLVIATVDRAEAESHAWKAAGTETGTGTGQGAAEDGPPIDIVRLADADTDPSGRLDADLADLGFVARPKWLNWCAPVRESRAAFEAGLSGTERRNIRLGTRFVEDEGLRLDVRVGLTEELVDEFLVLYERQIAGMPRGRNFARRGRDRLLAGADEHVSVCVTTRDGAMLVGSLWWIRPAESVLQMRYSASAADARSGRVMRAAYAEALQFAREQGLAYASLGNDPSLFGHVVQPGLFNFKTRFGFAPVPAQVLTPKLGGGHVDKFLSLRSLSDPALVVTWGRHAGTAPTWPEVGAAGPGHDLLILAGAGAGAGAGAEAELAGRFRTEGFRRTRVGAVP</sequence>
<gene>
    <name evidence="1" type="ORF">AT728_14265</name>
</gene>
<evidence type="ECO:0000313" key="2">
    <source>
        <dbReference type="Proteomes" id="UP000054804"/>
    </source>
</evidence>
<dbReference type="EMBL" id="LOCL01000042">
    <property type="protein sequence ID" value="KUF15865.1"/>
    <property type="molecule type" value="Genomic_DNA"/>
</dbReference>
<reference evidence="1 2" key="1">
    <citation type="submission" date="2015-12" db="EMBL/GenBank/DDBJ databases">
        <title>Draft genome sequence of Streptomyces silvensis ATCC 53525, a producer of novel hormone antagonists.</title>
        <authorList>
            <person name="Johnston C.W."/>
            <person name="Li Y."/>
            <person name="Magarvey N.A."/>
        </authorList>
    </citation>
    <scope>NUCLEOTIDE SEQUENCE [LARGE SCALE GENOMIC DNA]</scope>
    <source>
        <strain evidence="1 2">ATCC 53525</strain>
    </source>
</reference>
<accession>A0A0W7WZ72</accession>
<dbReference type="AlphaFoldDB" id="A0A0W7WZ72"/>
<dbReference type="Gene3D" id="3.40.630.30">
    <property type="match status" value="1"/>
</dbReference>
<dbReference type="STRING" id="1765722.AT728_14265"/>
<organism evidence="1 2">
    <name type="scientific">Streptomyces silvensis</name>
    <dbReference type="NCBI Taxonomy" id="1765722"/>
    <lineage>
        <taxon>Bacteria</taxon>
        <taxon>Bacillati</taxon>
        <taxon>Actinomycetota</taxon>
        <taxon>Actinomycetes</taxon>
        <taxon>Kitasatosporales</taxon>
        <taxon>Streptomycetaceae</taxon>
        <taxon>Streptomyces</taxon>
    </lineage>
</organism>